<name>B8CJU5_SHEPW</name>
<gene>
    <name evidence="2" type="ordered locus">swp_1406</name>
</gene>
<dbReference type="OrthoDB" id="117166at2"/>
<sequence>MFQLNKATFQFNRVKLAAVLVPALLVGCATGDTPDSKKMNAREETQAALQEIYKEHPGAKSAVAESVGYVVCTGSNTYLFALSTGGGICVLHEGSKKSYYRFATGGVGAGVGWKQLGFVQAFMDRDALTRYKESGYEGQAQAEASAKYEESGEQASANQSVDISGVKTYQVNLMGAAAQATVQGYKYWETDFTDDFVEKGE</sequence>
<dbReference type="AlphaFoldDB" id="B8CJU5"/>
<keyword evidence="1" id="KW-0732">Signal</keyword>
<protein>
    <submittedName>
        <fullName evidence="2">Lipoprotein, putative</fullName>
    </submittedName>
</protein>
<dbReference type="HOGENOM" id="CLU_113315_0_0_6"/>
<reference evidence="2 3" key="1">
    <citation type="journal article" date="2008" name="PLoS ONE">
        <title>Environmental adaptation: genomic analysis of the piezotolerant and psychrotolerant deep-sea iron reducing bacterium Shewanella piezotolerans WP3.</title>
        <authorList>
            <person name="Wang F."/>
            <person name="Wang J."/>
            <person name="Jian H."/>
            <person name="Zhang B."/>
            <person name="Li S."/>
            <person name="Wang F."/>
            <person name="Zeng X."/>
            <person name="Gao L."/>
            <person name="Bartlett D.H."/>
            <person name="Yu J."/>
            <person name="Hu S."/>
            <person name="Xiao X."/>
        </authorList>
    </citation>
    <scope>NUCLEOTIDE SEQUENCE [LARGE SCALE GENOMIC DNA]</scope>
    <source>
        <strain evidence="3">WP3 / JCM 13877</strain>
    </source>
</reference>
<dbReference type="Proteomes" id="UP000000753">
    <property type="component" value="Chromosome"/>
</dbReference>
<dbReference type="PROSITE" id="PS51257">
    <property type="entry name" value="PROKAR_LIPOPROTEIN"/>
    <property type="match status" value="1"/>
</dbReference>
<proteinExistence type="predicted"/>
<dbReference type="KEGG" id="swp:swp_1406"/>
<evidence type="ECO:0000256" key="1">
    <source>
        <dbReference type="SAM" id="SignalP"/>
    </source>
</evidence>
<dbReference type="eggNOG" id="COG2930">
    <property type="taxonomic scope" value="Bacteria"/>
</dbReference>
<feature type="signal peptide" evidence="1">
    <location>
        <begin position="1"/>
        <end position="31"/>
    </location>
</feature>
<keyword evidence="3" id="KW-1185">Reference proteome</keyword>
<keyword evidence="2" id="KW-0449">Lipoprotein</keyword>
<feature type="chain" id="PRO_5002870017" evidence="1">
    <location>
        <begin position="32"/>
        <end position="201"/>
    </location>
</feature>
<dbReference type="STRING" id="225849.swp_1406"/>
<dbReference type="RefSeq" id="WP_020911570.1">
    <property type="nucleotide sequence ID" value="NC_011566.1"/>
</dbReference>
<accession>B8CJU5</accession>
<dbReference type="EMBL" id="CP000472">
    <property type="protein sequence ID" value="ACJ28192.1"/>
    <property type="molecule type" value="Genomic_DNA"/>
</dbReference>
<evidence type="ECO:0000313" key="3">
    <source>
        <dbReference type="Proteomes" id="UP000000753"/>
    </source>
</evidence>
<evidence type="ECO:0000313" key="2">
    <source>
        <dbReference type="EMBL" id="ACJ28192.1"/>
    </source>
</evidence>
<organism evidence="2 3">
    <name type="scientific">Shewanella piezotolerans (strain WP3 / JCM 13877)</name>
    <dbReference type="NCBI Taxonomy" id="225849"/>
    <lineage>
        <taxon>Bacteria</taxon>
        <taxon>Pseudomonadati</taxon>
        <taxon>Pseudomonadota</taxon>
        <taxon>Gammaproteobacteria</taxon>
        <taxon>Alteromonadales</taxon>
        <taxon>Shewanellaceae</taxon>
        <taxon>Shewanella</taxon>
    </lineage>
</organism>